<evidence type="ECO:0000313" key="2">
    <source>
        <dbReference type="Proteomes" id="UP000002968"/>
    </source>
</evidence>
<dbReference type="eggNOG" id="COG0577">
    <property type="taxonomic scope" value="Bacteria"/>
</dbReference>
<dbReference type="STRING" id="467200.SSRG_04121"/>
<dbReference type="EMBL" id="GG657758">
    <property type="protein sequence ID" value="EFL41317.1"/>
    <property type="molecule type" value="Genomic_DNA"/>
</dbReference>
<keyword evidence="2" id="KW-1185">Reference proteome</keyword>
<dbReference type="RefSeq" id="WP_004931274.1">
    <property type="nucleotide sequence ID" value="NZ_GG657758.1"/>
</dbReference>
<gene>
    <name evidence="1" type="ORF">SSRG_04121</name>
</gene>
<dbReference type="AlphaFoldDB" id="D9Y0C2"/>
<dbReference type="HOGENOM" id="CLU_1546721_0_0_11"/>
<dbReference type="OrthoDB" id="5101691at2"/>
<dbReference type="Proteomes" id="UP000002968">
    <property type="component" value="Unassembled WGS sequence"/>
</dbReference>
<sequence length="173" mass="19086">MLTLRLLPPVARLAERRAARSRGLPGALAGWQFSRRPMRGAGPVLLLVLAVALGMLAIGQASSWERSQDDQADFRAGAPVRVLSAGESGFGRTQEYAAVPGVRAAAPAVRTSVPLSGGRTATVLALFFLRTRRTPCCCVRTWRRRRCARSRPGWRRRARWPACACRRAPRVWR</sequence>
<evidence type="ECO:0000313" key="1">
    <source>
        <dbReference type="EMBL" id="EFL41317.1"/>
    </source>
</evidence>
<protein>
    <submittedName>
        <fullName evidence="1">Membrane protein</fullName>
    </submittedName>
</protein>
<proteinExistence type="predicted"/>
<reference evidence="1" key="1">
    <citation type="submission" date="2009-02" db="EMBL/GenBank/DDBJ databases">
        <title>Annotation of Streptomyces griseoflavus strain Tu4000.</title>
        <authorList>
            <consortium name="The Broad Institute Genome Sequencing Platform"/>
            <consortium name="Broad Institute Microbial Sequencing Center"/>
            <person name="Fischbach M."/>
            <person name="Godfrey P."/>
            <person name="Ward D."/>
            <person name="Young S."/>
            <person name="Zeng Q."/>
            <person name="Koehrsen M."/>
            <person name="Alvarado L."/>
            <person name="Berlin A.M."/>
            <person name="Bochicchio J."/>
            <person name="Borenstein D."/>
            <person name="Chapman S.B."/>
            <person name="Chen Z."/>
            <person name="Engels R."/>
            <person name="Freedman E."/>
            <person name="Gellesch M."/>
            <person name="Goldberg J."/>
            <person name="Griggs A."/>
            <person name="Gujja S."/>
            <person name="Heilman E.R."/>
            <person name="Heiman D.I."/>
            <person name="Hepburn T.A."/>
            <person name="Howarth C."/>
            <person name="Jen D."/>
            <person name="Larson L."/>
            <person name="Lewis B."/>
            <person name="Mehta T."/>
            <person name="Park D."/>
            <person name="Pearson M."/>
            <person name="Richards J."/>
            <person name="Roberts A."/>
            <person name="Saif S."/>
            <person name="Shea T.D."/>
            <person name="Shenoy N."/>
            <person name="Sisk P."/>
            <person name="Stolte C."/>
            <person name="Sykes S.N."/>
            <person name="Thomson T."/>
            <person name="Walk T."/>
            <person name="White J."/>
            <person name="Yandava C."/>
            <person name="Straight P."/>
            <person name="Clardy J."/>
            <person name="Hung D."/>
            <person name="Kolter R."/>
            <person name="Mekalanos J."/>
            <person name="Walker S."/>
            <person name="Walsh C.T."/>
            <person name="Wieland-Brown L.C."/>
            <person name="Haas B."/>
            <person name="Nusbaum C."/>
            <person name="Birren B."/>
        </authorList>
    </citation>
    <scope>NUCLEOTIDE SEQUENCE [LARGE SCALE GENOMIC DNA]</scope>
    <source>
        <strain evidence="1">Tu4000</strain>
    </source>
</reference>
<organism evidence="1 2">
    <name type="scientific">Streptomyces griseoflavus Tu4000</name>
    <dbReference type="NCBI Taxonomy" id="467200"/>
    <lineage>
        <taxon>Bacteria</taxon>
        <taxon>Bacillati</taxon>
        <taxon>Actinomycetota</taxon>
        <taxon>Actinomycetes</taxon>
        <taxon>Kitasatosporales</taxon>
        <taxon>Streptomycetaceae</taxon>
        <taxon>Streptomyces</taxon>
    </lineage>
</organism>
<accession>D9Y0C2</accession>
<name>D9Y0C2_9ACTN</name>